<dbReference type="InterPro" id="IPR035952">
    <property type="entry name" value="Rhomboid-like_sf"/>
</dbReference>
<proteinExistence type="predicted"/>
<feature type="transmembrane region" description="Helical" evidence="5">
    <location>
        <begin position="62"/>
        <end position="84"/>
    </location>
</feature>
<evidence type="ECO:0000256" key="3">
    <source>
        <dbReference type="ARBA" id="ARBA00022989"/>
    </source>
</evidence>
<dbReference type="GO" id="GO:0004252">
    <property type="term" value="F:serine-type endopeptidase activity"/>
    <property type="evidence" value="ECO:0007669"/>
    <property type="project" value="InterPro"/>
</dbReference>
<dbReference type="EMBL" id="SIHI01000001">
    <property type="protein sequence ID" value="TWT58444.1"/>
    <property type="molecule type" value="Genomic_DNA"/>
</dbReference>
<dbReference type="AlphaFoldDB" id="A0A5C5X698"/>
<dbReference type="Gene3D" id="1.20.1540.10">
    <property type="entry name" value="Rhomboid-like"/>
    <property type="match status" value="1"/>
</dbReference>
<reference evidence="7 8" key="1">
    <citation type="submission" date="2019-02" db="EMBL/GenBank/DDBJ databases">
        <title>Deep-cultivation of Planctomycetes and their phenomic and genomic characterization uncovers novel biology.</title>
        <authorList>
            <person name="Wiegand S."/>
            <person name="Jogler M."/>
            <person name="Boedeker C."/>
            <person name="Pinto D."/>
            <person name="Vollmers J."/>
            <person name="Rivas-Marin E."/>
            <person name="Kohn T."/>
            <person name="Peeters S.H."/>
            <person name="Heuer A."/>
            <person name="Rast P."/>
            <person name="Oberbeckmann S."/>
            <person name="Bunk B."/>
            <person name="Jeske O."/>
            <person name="Meyerdierks A."/>
            <person name="Storesund J.E."/>
            <person name="Kallscheuer N."/>
            <person name="Luecker S."/>
            <person name="Lage O.M."/>
            <person name="Pohl T."/>
            <person name="Merkel B.J."/>
            <person name="Hornburger P."/>
            <person name="Mueller R.-W."/>
            <person name="Bruemmer F."/>
            <person name="Labrenz M."/>
            <person name="Spormann A.M."/>
            <person name="Op Den Camp H."/>
            <person name="Overmann J."/>
            <person name="Amann R."/>
            <person name="Jetten M.S.M."/>
            <person name="Mascher T."/>
            <person name="Medema M.H."/>
            <person name="Devos D.P."/>
            <person name="Kaster A.-K."/>
            <person name="Ovreas L."/>
            <person name="Rohde M."/>
            <person name="Galperin M.Y."/>
            <person name="Jogler C."/>
        </authorList>
    </citation>
    <scope>NUCLEOTIDE SEQUENCE [LARGE SCALE GENOMIC DNA]</scope>
    <source>
        <strain evidence="7 8">KOR42</strain>
    </source>
</reference>
<evidence type="ECO:0000256" key="4">
    <source>
        <dbReference type="ARBA" id="ARBA00023136"/>
    </source>
</evidence>
<keyword evidence="3 5" id="KW-1133">Transmembrane helix</keyword>
<sequence length="394" mass="44530">MILIPISTDAPIYYRPIGTLALIVLNVAIYLVIGGNIETAIERYGLQHSSGLTPFQWITSNFVHGGFFHLLFNMIFLWGFGIIIEGKIGWMQFIPLYLGIGVVECFVEQLIYSDQLISFGASAIIYGLMVITLIWAPANELTVFYWVFFRFVGVFEISIVAYSLLMLATSLLFALVLGDFAYSEWLHLLGGAVGAIVGFAYLQLKLVDCEGWDLLSYVSGQTPNSDEYLSEQFQDAHRRRKSTKTAKRVRPEVANSSSNFIKASPKRFARLLENSKAQAAYMELLRLQSRLPDWSPSSEQLLLLARGLRRASAMKKSMEIYNRFLNSHPNHSSALLEVAEILVYVEDRPSAAKKRLERCQKDELSAKQQARLKQAMKHAQSMIDDGVIEIDYQE</sequence>
<gene>
    <name evidence="7" type="ORF">KOR42_18180</name>
</gene>
<evidence type="ECO:0000256" key="2">
    <source>
        <dbReference type="ARBA" id="ARBA00022692"/>
    </source>
</evidence>
<evidence type="ECO:0000256" key="1">
    <source>
        <dbReference type="ARBA" id="ARBA00004141"/>
    </source>
</evidence>
<dbReference type="GO" id="GO:0016020">
    <property type="term" value="C:membrane"/>
    <property type="evidence" value="ECO:0007669"/>
    <property type="project" value="UniProtKB-SubCell"/>
</dbReference>
<feature type="transmembrane region" description="Helical" evidence="5">
    <location>
        <begin position="93"/>
        <end position="111"/>
    </location>
</feature>
<dbReference type="Pfam" id="PF01694">
    <property type="entry name" value="Rhomboid"/>
    <property type="match status" value="1"/>
</dbReference>
<dbReference type="SUPFAM" id="SSF144091">
    <property type="entry name" value="Rhomboid-like"/>
    <property type="match status" value="1"/>
</dbReference>
<evidence type="ECO:0000259" key="6">
    <source>
        <dbReference type="Pfam" id="PF01694"/>
    </source>
</evidence>
<evidence type="ECO:0000256" key="5">
    <source>
        <dbReference type="SAM" id="Phobius"/>
    </source>
</evidence>
<dbReference type="OrthoDB" id="267668at2"/>
<accession>A0A5C5X698</accession>
<feature type="transmembrane region" description="Helical" evidence="5">
    <location>
        <begin position="117"/>
        <end position="136"/>
    </location>
</feature>
<evidence type="ECO:0000313" key="7">
    <source>
        <dbReference type="EMBL" id="TWT58444.1"/>
    </source>
</evidence>
<feature type="transmembrane region" description="Helical" evidence="5">
    <location>
        <begin position="12"/>
        <end position="33"/>
    </location>
</feature>
<feature type="domain" description="Peptidase S54 rhomboid" evidence="6">
    <location>
        <begin position="55"/>
        <end position="202"/>
    </location>
</feature>
<dbReference type="InterPro" id="IPR022764">
    <property type="entry name" value="Peptidase_S54_rhomboid_dom"/>
</dbReference>
<dbReference type="SUPFAM" id="SSF48452">
    <property type="entry name" value="TPR-like"/>
    <property type="match status" value="1"/>
</dbReference>
<evidence type="ECO:0000313" key="8">
    <source>
        <dbReference type="Proteomes" id="UP000317243"/>
    </source>
</evidence>
<name>A0A5C5X698_9PLAN</name>
<feature type="transmembrane region" description="Helical" evidence="5">
    <location>
        <begin position="185"/>
        <end position="204"/>
    </location>
</feature>
<dbReference type="InterPro" id="IPR011990">
    <property type="entry name" value="TPR-like_helical_dom_sf"/>
</dbReference>
<keyword evidence="2 5" id="KW-0812">Transmembrane</keyword>
<feature type="transmembrane region" description="Helical" evidence="5">
    <location>
        <begin position="143"/>
        <end position="165"/>
    </location>
</feature>
<organism evidence="7 8">
    <name type="scientific">Thalassoglobus neptunius</name>
    <dbReference type="NCBI Taxonomy" id="1938619"/>
    <lineage>
        <taxon>Bacteria</taxon>
        <taxon>Pseudomonadati</taxon>
        <taxon>Planctomycetota</taxon>
        <taxon>Planctomycetia</taxon>
        <taxon>Planctomycetales</taxon>
        <taxon>Planctomycetaceae</taxon>
        <taxon>Thalassoglobus</taxon>
    </lineage>
</organism>
<dbReference type="PANTHER" id="PTHR43066">
    <property type="entry name" value="RHOMBOID-RELATED PROTEIN"/>
    <property type="match status" value="1"/>
</dbReference>
<comment type="caution">
    <text evidence="7">The sequence shown here is derived from an EMBL/GenBank/DDBJ whole genome shotgun (WGS) entry which is preliminary data.</text>
</comment>
<dbReference type="Proteomes" id="UP000317243">
    <property type="component" value="Unassembled WGS sequence"/>
</dbReference>
<dbReference type="RefSeq" id="WP_146508840.1">
    <property type="nucleotide sequence ID" value="NZ_SIHI01000001.1"/>
</dbReference>
<dbReference type="PANTHER" id="PTHR43066:SF5">
    <property type="entry name" value="RHOMBOID-LIKE PROTEIN 11, CHLOROPLASTIC-RELATED"/>
    <property type="match status" value="1"/>
</dbReference>
<protein>
    <submittedName>
        <fullName evidence="7">Rhomboid family protein</fullName>
    </submittedName>
</protein>
<keyword evidence="4 5" id="KW-0472">Membrane</keyword>
<keyword evidence="8" id="KW-1185">Reference proteome</keyword>
<comment type="subcellular location">
    <subcellularLocation>
        <location evidence="1">Membrane</location>
        <topology evidence="1">Multi-pass membrane protein</topology>
    </subcellularLocation>
</comment>